<name>A0AAJ6YHY2_9HYME</name>
<gene>
    <name evidence="4" type="primary">LOC105362619</name>
</gene>
<organism evidence="3 4">
    <name type="scientific">Ceratosolen solmsi marchali</name>
    <dbReference type="NCBI Taxonomy" id="326594"/>
    <lineage>
        <taxon>Eukaryota</taxon>
        <taxon>Metazoa</taxon>
        <taxon>Ecdysozoa</taxon>
        <taxon>Arthropoda</taxon>
        <taxon>Hexapoda</taxon>
        <taxon>Insecta</taxon>
        <taxon>Pterygota</taxon>
        <taxon>Neoptera</taxon>
        <taxon>Endopterygota</taxon>
        <taxon>Hymenoptera</taxon>
        <taxon>Apocrita</taxon>
        <taxon>Proctotrupomorpha</taxon>
        <taxon>Chalcidoidea</taxon>
        <taxon>Agaonidae</taxon>
        <taxon>Agaoninae</taxon>
        <taxon>Ceratosolen</taxon>
    </lineage>
</organism>
<dbReference type="AlphaFoldDB" id="A0AAJ6YHY2"/>
<feature type="region of interest" description="Disordered" evidence="2">
    <location>
        <begin position="1"/>
        <end position="37"/>
    </location>
</feature>
<dbReference type="GeneID" id="105362619"/>
<accession>A0AAJ6YHY2</accession>
<feature type="compositionally biased region" description="Low complexity" evidence="2">
    <location>
        <begin position="9"/>
        <end position="26"/>
    </location>
</feature>
<evidence type="ECO:0000313" key="3">
    <source>
        <dbReference type="Proteomes" id="UP000695007"/>
    </source>
</evidence>
<dbReference type="RefSeq" id="XP_011498395.1">
    <property type="nucleotide sequence ID" value="XM_011500093.1"/>
</dbReference>
<evidence type="ECO:0000313" key="4">
    <source>
        <dbReference type="RefSeq" id="XP_011498395.1"/>
    </source>
</evidence>
<protein>
    <submittedName>
        <fullName evidence="4">Thyroid transcription factor 1-associated protein 26 homolog</fullName>
    </submittedName>
</protein>
<keyword evidence="3" id="KW-1185">Reference proteome</keyword>
<proteinExistence type="predicted"/>
<keyword evidence="1" id="KW-0175">Coiled coil</keyword>
<dbReference type="PANTHER" id="PTHR15657:SF1">
    <property type="entry name" value="THYROID TRANSCRIPTION FACTOR 1-ASSOCIATED PROTEIN 26"/>
    <property type="match status" value="1"/>
</dbReference>
<dbReference type="KEGG" id="csol:105362619"/>
<dbReference type="Proteomes" id="UP000695007">
    <property type="component" value="Unplaced"/>
</dbReference>
<reference evidence="4" key="1">
    <citation type="submission" date="2025-08" db="UniProtKB">
        <authorList>
            <consortium name="RefSeq"/>
        </authorList>
    </citation>
    <scope>IDENTIFICATION</scope>
</reference>
<dbReference type="PANTHER" id="PTHR15657">
    <property type="entry name" value="THYROID TRANSCRIPTION FACTOR 1-ASSOCIATED PROTEIN 26"/>
    <property type="match status" value="1"/>
</dbReference>
<evidence type="ECO:0000256" key="1">
    <source>
        <dbReference type="SAM" id="Coils"/>
    </source>
</evidence>
<sequence>MENRRTMKNNRNNHNNNTNNNQNGKKPFNKKKYREQKYSNKFKVNQWEEKRRKIVLKEFMKDLKNDKDNKIDFSIKNFKNKLDKESCKINRKSKPTWFSIRQDILEKQQKKKEEILKAKQEREEALKQYKQKRMNTYKQLSKKTKKGQPVMSGRIELLLEKIQRSI</sequence>
<dbReference type="GO" id="GO:0005634">
    <property type="term" value="C:nucleus"/>
    <property type="evidence" value="ECO:0007669"/>
    <property type="project" value="TreeGrafter"/>
</dbReference>
<dbReference type="InterPro" id="IPR013730">
    <property type="entry name" value="Fyv7/TAP26"/>
</dbReference>
<evidence type="ECO:0000256" key="2">
    <source>
        <dbReference type="SAM" id="MobiDB-lite"/>
    </source>
</evidence>
<feature type="coiled-coil region" evidence="1">
    <location>
        <begin position="101"/>
        <end position="135"/>
    </location>
</feature>
<dbReference type="Pfam" id="PF08524">
    <property type="entry name" value="rRNA_processing"/>
    <property type="match status" value="1"/>
</dbReference>